<dbReference type="AlphaFoldDB" id="A0A1I5I8T9"/>
<evidence type="ECO:0000259" key="1">
    <source>
        <dbReference type="PROSITE" id="PS51186"/>
    </source>
</evidence>
<sequence>MSLLVEKVTGKAGMDLALNIRHTVFVIEQGVNPEDEYDQFEDEATHFLASLNGKAVGTARYRFTPYGIKLERFAVLQDARGKGVGQALVSAVLRDLMVNEEAKGKIRYLHAQLSAVPLYAKFGFKKVGDMFEECKIQHFKMELA</sequence>
<accession>A0A1I5I8T9</accession>
<evidence type="ECO:0000313" key="2">
    <source>
        <dbReference type="EMBL" id="SFO57043.1"/>
    </source>
</evidence>
<name>A0A1I5I8T9_9BACT</name>
<protein>
    <submittedName>
        <fullName evidence="2">Predicted N-acyltransferase, GNAT family</fullName>
    </submittedName>
</protein>
<evidence type="ECO:0000313" key="3">
    <source>
        <dbReference type="Proteomes" id="UP000199564"/>
    </source>
</evidence>
<dbReference type="InterPro" id="IPR016181">
    <property type="entry name" value="Acyl_CoA_acyltransferase"/>
</dbReference>
<organism evidence="2 3">
    <name type="scientific">Algoriphagus ornithinivorans</name>
    <dbReference type="NCBI Taxonomy" id="226506"/>
    <lineage>
        <taxon>Bacteria</taxon>
        <taxon>Pseudomonadati</taxon>
        <taxon>Bacteroidota</taxon>
        <taxon>Cytophagia</taxon>
        <taxon>Cytophagales</taxon>
        <taxon>Cyclobacteriaceae</taxon>
        <taxon>Algoriphagus</taxon>
    </lineage>
</organism>
<dbReference type="Pfam" id="PF13673">
    <property type="entry name" value="Acetyltransf_10"/>
    <property type="match status" value="1"/>
</dbReference>
<dbReference type="Gene3D" id="3.40.630.30">
    <property type="match status" value="1"/>
</dbReference>
<keyword evidence="3" id="KW-1185">Reference proteome</keyword>
<dbReference type="STRING" id="226506.SAMN04488519_108157"/>
<keyword evidence="2" id="KW-0012">Acyltransferase</keyword>
<feature type="domain" description="N-acetyltransferase" evidence="1">
    <location>
        <begin position="3"/>
        <end position="144"/>
    </location>
</feature>
<gene>
    <name evidence="2" type="ORF">SAMN04488519_108157</name>
</gene>
<dbReference type="GO" id="GO:0016747">
    <property type="term" value="F:acyltransferase activity, transferring groups other than amino-acyl groups"/>
    <property type="evidence" value="ECO:0007669"/>
    <property type="project" value="InterPro"/>
</dbReference>
<dbReference type="InterPro" id="IPR000182">
    <property type="entry name" value="GNAT_dom"/>
</dbReference>
<dbReference type="RefSeq" id="WP_091654906.1">
    <property type="nucleotide sequence ID" value="NZ_FOVW01000008.1"/>
</dbReference>
<dbReference type="Proteomes" id="UP000199564">
    <property type="component" value="Unassembled WGS sequence"/>
</dbReference>
<reference evidence="3" key="1">
    <citation type="submission" date="2016-10" db="EMBL/GenBank/DDBJ databases">
        <authorList>
            <person name="Varghese N."/>
            <person name="Submissions S."/>
        </authorList>
    </citation>
    <scope>NUCLEOTIDE SEQUENCE [LARGE SCALE GENOMIC DNA]</scope>
    <source>
        <strain evidence="3">DSM 15282</strain>
    </source>
</reference>
<dbReference type="PROSITE" id="PS51186">
    <property type="entry name" value="GNAT"/>
    <property type="match status" value="1"/>
</dbReference>
<dbReference type="SUPFAM" id="SSF55729">
    <property type="entry name" value="Acyl-CoA N-acyltransferases (Nat)"/>
    <property type="match status" value="1"/>
</dbReference>
<dbReference type="CDD" id="cd04301">
    <property type="entry name" value="NAT_SF"/>
    <property type="match status" value="1"/>
</dbReference>
<proteinExistence type="predicted"/>
<keyword evidence="2" id="KW-0808">Transferase</keyword>
<dbReference type="EMBL" id="FOVW01000008">
    <property type="protein sequence ID" value="SFO57043.1"/>
    <property type="molecule type" value="Genomic_DNA"/>
</dbReference>